<proteinExistence type="predicted"/>
<sequence length="62" mass="6872">MTKLRWLPIRGSAFNNTSNSGPSALNLNNPRSNSNDNIGFRSALPLCQEALRLRPQGQYKQG</sequence>
<dbReference type="AlphaFoldDB" id="A0A414ZRG7"/>
<organism evidence="2 3">
    <name type="scientific">Agathobacter rectalis</name>
    <dbReference type="NCBI Taxonomy" id="39491"/>
    <lineage>
        <taxon>Bacteria</taxon>
        <taxon>Bacillati</taxon>
        <taxon>Bacillota</taxon>
        <taxon>Clostridia</taxon>
        <taxon>Lachnospirales</taxon>
        <taxon>Lachnospiraceae</taxon>
        <taxon>Agathobacter</taxon>
    </lineage>
</organism>
<dbReference type="EMBL" id="QRKN01000001">
    <property type="protein sequence ID" value="RHI25861.1"/>
    <property type="molecule type" value="Genomic_DNA"/>
</dbReference>
<name>A0A414ZRG7_9FIRM</name>
<feature type="region of interest" description="Disordered" evidence="1">
    <location>
        <begin position="12"/>
        <end position="32"/>
    </location>
</feature>
<feature type="compositionally biased region" description="Low complexity" evidence="1">
    <location>
        <begin position="22"/>
        <end position="32"/>
    </location>
</feature>
<evidence type="ECO:0000256" key="1">
    <source>
        <dbReference type="SAM" id="MobiDB-lite"/>
    </source>
</evidence>
<accession>A0A414ZRG7</accession>
<reference evidence="2 3" key="1">
    <citation type="submission" date="2018-08" db="EMBL/GenBank/DDBJ databases">
        <title>A genome reference for cultivated species of the human gut microbiota.</title>
        <authorList>
            <person name="Zou Y."/>
            <person name="Xue W."/>
            <person name="Luo G."/>
        </authorList>
    </citation>
    <scope>NUCLEOTIDE SEQUENCE [LARGE SCALE GENOMIC DNA]</scope>
    <source>
        <strain evidence="2 3">AM16-11</strain>
    </source>
</reference>
<protein>
    <submittedName>
        <fullName evidence="2">Uncharacterized protein</fullName>
    </submittedName>
</protein>
<dbReference type="Proteomes" id="UP000285865">
    <property type="component" value="Unassembled WGS sequence"/>
</dbReference>
<gene>
    <name evidence="2" type="ORF">DW172_01395</name>
</gene>
<comment type="caution">
    <text evidence="2">The sequence shown here is derived from an EMBL/GenBank/DDBJ whole genome shotgun (WGS) entry which is preliminary data.</text>
</comment>
<evidence type="ECO:0000313" key="2">
    <source>
        <dbReference type="EMBL" id="RHI25861.1"/>
    </source>
</evidence>
<evidence type="ECO:0000313" key="3">
    <source>
        <dbReference type="Proteomes" id="UP000285865"/>
    </source>
</evidence>